<evidence type="ECO:0000313" key="2">
    <source>
        <dbReference type="Proteomes" id="UP000234331"/>
    </source>
</evidence>
<organism evidence="1 2">
    <name type="scientific">Frankia canadensis</name>
    <dbReference type="NCBI Taxonomy" id="1836972"/>
    <lineage>
        <taxon>Bacteria</taxon>
        <taxon>Bacillati</taxon>
        <taxon>Actinomycetota</taxon>
        <taxon>Actinomycetes</taxon>
        <taxon>Frankiales</taxon>
        <taxon>Frankiaceae</taxon>
        <taxon>Frankia</taxon>
    </lineage>
</organism>
<keyword evidence="2" id="KW-1185">Reference proteome</keyword>
<name>A0A2I2KWZ1_9ACTN</name>
<evidence type="ECO:0000313" key="1">
    <source>
        <dbReference type="EMBL" id="SNQ50179.1"/>
    </source>
</evidence>
<dbReference type="Proteomes" id="UP000234331">
    <property type="component" value="Unassembled WGS sequence"/>
</dbReference>
<protein>
    <submittedName>
        <fullName evidence="1">Uncharacterized protein</fullName>
    </submittedName>
</protein>
<accession>A0A2I2KWZ1</accession>
<dbReference type="EMBL" id="FZMO01000348">
    <property type="protein sequence ID" value="SNQ50179.1"/>
    <property type="molecule type" value="Genomic_DNA"/>
</dbReference>
<reference evidence="1 2" key="1">
    <citation type="submission" date="2017-06" db="EMBL/GenBank/DDBJ databases">
        <authorList>
            <person name="Kim H.J."/>
            <person name="Triplett B.A."/>
        </authorList>
    </citation>
    <scope>NUCLEOTIDE SEQUENCE [LARGE SCALE GENOMIC DNA]</scope>
    <source>
        <strain evidence="1">FRACA_ARgP5</strain>
    </source>
</reference>
<gene>
    <name evidence="1" type="ORF">FRACA_4110005</name>
</gene>
<dbReference type="RefSeq" id="WP_101833505.1">
    <property type="nucleotide sequence ID" value="NZ_FZMO01000348.1"/>
</dbReference>
<dbReference type="AlphaFoldDB" id="A0A2I2KWZ1"/>
<proteinExistence type="predicted"/>
<sequence length="74" mass="8143">MSEPHDLPLREIRVLDPDEELGGVEIVDEDPPEGWVRAAEAGLADYRAGRSVVCDEETFTRLLSGMPYDQAEAG</sequence>